<comment type="caution">
    <text evidence="1">The sequence shown here is derived from an EMBL/GenBank/DDBJ whole genome shotgun (WGS) entry which is preliminary data.</text>
</comment>
<organism evidence="1 2">
    <name type="scientific">Novipirellula rosea</name>
    <dbReference type="NCBI Taxonomy" id="1031540"/>
    <lineage>
        <taxon>Bacteria</taxon>
        <taxon>Pseudomonadati</taxon>
        <taxon>Planctomycetota</taxon>
        <taxon>Planctomycetia</taxon>
        <taxon>Pirellulales</taxon>
        <taxon>Pirellulaceae</taxon>
        <taxon>Novipirellula</taxon>
    </lineage>
</organism>
<evidence type="ECO:0000313" key="2">
    <source>
        <dbReference type="Proteomes" id="UP001500840"/>
    </source>
</evidence>
<accession>A0ABP8M8S5</accession>
<reference evidence="2" key="1">
    <citation type="journal article" date="2019" name="Int. J. Syst. Evol. Microbiol.">
        <title>The Global Catalogue of Microorganisms (GCM) 10K type strain sequencing project: providing services to taxonomists for standard genome sequencing and annotation.</title>
        <authorList>
            <consortium name="The Broad Institute Genomics Platform"/>
            <consortium name="The Broad Institute Genome Sequencing Center for Infectious Disease"/>
            <person name="Wu L."/>
            <person name="Ma J."/>
        </authorList>
    </citation>
    <scope>NUCLEOTIDE SEQUENCE [LARGE SCALE GENOMIC DNA]</scope>
    <source>
        <strain evidence="2">JCM 17759</strain>
    </source>
</reference>
<dbReference type="EMBL" id="BAABGA010000008">
    <property type="protein sequence ID" value="GAA4445844.1"/>
    <property type="molecule type" value="Genomic_DNA"/>
</dbReference>
<dbReference type="Proteomes" id="UP001500840">
    <property type="component" value="Unassembled WGS sequence"/>
</dbReference>
<proteinExistence type="predicted"/>
<protein>
    <submittedName>
        <fullName evidence="1">Uncharacterized protein</fullName>
    </submittedName>
</protein>
<keyword evidence="2" id="KW-1185">Reference proteome</keyword>
<evidence type="ECO:0000313" key="1">
    <source>
        <dbReference type="EMBL" id="GAA4445844.1"/>
    </source>
</evidence>
<sequence>MYGTDGLEQMTDTETDQLDATELRLIGQFYQNDFRFVLHKGPASFDIVPPLSTWRSLARPIQPTI</sequence>
<gene>
    <name evidence="1" type="ORF">GCM10023156_05990</name>
</gene>
<name>A0ABP8M8S5_9BACT</name>